<gene>
    <name evidence="3" type="ORF">EpCFBP13511_10040</name>
    <name evidence="2" type="ORF">IFT93_06765</name>
</gene>
<accession>A0A4U3FAX0</accession>
<reference evidence="2 5" key="2">
    <citation type="journal article" date="2020" name="FEMS Microbiol. Ecol.">
        <title>Temporal dynamics of bacterial communities during seed development and maturation.</title>
        <authorList>
            <person name="Chesneau G."/>
            <person name="Torres-Cortes G."/>
            <person name="Briand M."/>
            <person name="Darrasse A."/>
            <person name="Preveaux A."/>
            <person name="Marais C."/>
            <person name="Jacques M.A."/>
            <person name="Shade A."/>
            <person name="Barret M."/>
        </authorList>
    </citation>
    <scope>NUCLEOTIDE SEQUENCE [LARGE SCALE GENOMIC DNA]</scope>
    <source>
        <strain evidence="2 5">CFBP13732</strain>
    </source>
</reference>
<dbReference type="RefSeq" id="WP_137269148.1">
    <property type="nucleotide sequence ID" value="NZ_JACYMQ010000004.1"/>
</dbReference>
<keyword evidence="1" id="KW-0812">Transmembrane</keyword>
<protein>
    <submittedName>
        <fullName evidence="3">DUF1440 domain-containing protein</fullName>
    </submittedName>
</protein>
<dbReference type="Proteomes" id="UP000306393">
    <property type="component" value="Unassembled WGS sequence"/>
</dbReference>
<dbReference type="EMBL" id="QGAC01000008">
    <property type="protein sequence ID" value="TKJ90818.1"/>
    <property type="molecule type" value="Genomic_DNA"/>
</dbReference>
<dbReference type="Proteomes" id="UP000661012">
    <property type="component" value="Unassembled WGS sequence"/>
</dbReference>
<feature type="transmembrane region" description="Helical" evidence="1">
    <location>
        <begin position="108"/>
        <end position="129"/>
    </location>
</feature>
<evidence type="ECO:0000313" key="5">
    <source>
        <dbReference type="Proteomes" id="UP000661012"/>
    </source>
</evidence>
<organism evidence="3 4">
    <name type="scientific">Erwinia persicina</name>
    <dbReference type="NCBI Taxonomy" id="55211"/>
    <lineage>
        <taxon>Bacteria</taxon>
        <taxon>Pseudomonadati</taxon>
        <taxon>Pseudomonadota</taxon>
        <taxon>Gammaproteobacteria</taxon>
        <taxon>Enterobacterales</taxon>
        <taxon>Erwiniaceae</taxon>
        <taxon>Erwinia</taxon>
    </lineage>
</organism>
<keyword evidence="1" id="KW-0472">Membrane</keyword>
<sequence length="175" mass="19638">MNTLAVSHPAPPRHFATALFAGFMGGNVASFVKWGTENPFPPRTPDRAIPPAEMLSDFGFTVNNMVYHYSGHLVNWGVAGVHHLFSLFFAMIYCWLAEIFPKITLWQGVGFALAITVVFHGVVLPVGGWAPPIWHLPVEEIFSETFGHILWMWTIEIFRRELRRRCVQTSGAVTG</sequence>
<evidence type="ECO:0000256" key="1">
    <source>
        <dbReference type="SAM" id="Phobius"/>
    </source>
</evidence>
<dbReference type="EMBL" id="JACYNN010000003">
    <property type="protein sequence ID" value="MBD8106129.1"/>
    <property type="molecule type" value="Genomic_DNA"/>
</dbReference>
<dbReference type="OrthoDB" id="1629003at2"/>
<reference evidence="3 4" key="1">
    <citation type="journal article" date="2019" name="Sci. Rep.">
        <title>Differences in resource use lead to coexistence of seed-transmitted microbial populations.</title>
        <authorList>
            <person name="Torres-Cortes G."/>
            <person name="Garcia B.J."/>
            <person name="Compant S."/>
            <person name="Rezki S."/>
            <person name="Jones P."/>
            <person name="Preveaux A."/>
            <person name="Briand M."/>
            <person name="Roulet A."/>
            <person name="Bouchez O."/>
            <person name="Jacobson D."/>
            <person name="Barret M."/>
        </authorList>
    </citation>
    <scope>NUCLEOTIDE SEQUENCE [LARGE SCALE GENOMIC DNA]</scope>
    <source>
        <strain evidence="3 4">CFBP13511</strain>
    </source>
</reference>
<name>A0A4U3FAX0_9GAMM</name>
<proteinExistence type="predicted"/>
<dbReference type="Pfam" id="PF07274">
    <property type="entry name" value="DUF1440"/>
    <property type="match status" value="1"/>
</dbReference>
<evidence type="ECO:0000313" key="2">
    <source>
        <dbReference type="EMBL" id="MBD8106129.1"/>
    </source>
</evidence>
<keyword evidence="5" id="KW-1185">Reference proteome</keyword>
<keyword evidence="1" id="KW-1133">Transmembrane helix</keyword>
<dbReference type="AlphaFoldDB" id="A0A4U3FAX0"/>
<dbReference type="STRING" id="1219360.GCA_001571305_02552"/>
<comment type="caution">
    <text evidence="3">The sequence shown here is derived from an EMBL/GenBank/DDBJ whole genome shotgun (WGS) entry which is preliminary data.</text>
</comment>
<dbReference type="InterPro" id="IPR009898">
    <property type="entry name" value="DUF1440"/>
</dbReference>
<feature type="transmembrane region" description="Helical" evidence="1">
    <location>
        <begin position="141"/>
        <end position="158"/>
    </location>
</feature>
<evidence type="ECO:0000313" key="4">
    <source>
        <dbReference type="Proteomes" id="UP000306393"/>
    </source>
</evidence>
<feature type="transmembrane region" description="Helical" evidence="1">
    <location>
        <begin position="73"/>
        <end position="96"/>
    </location>
</feature>
<evidence type="ECO:0000313" key="3">
    <source>
        <dbReference type="EMBL" id="TKJ90818.1"/>
    </source>
</evidence>